<dbReference type="Pfam" id="PF12680">
    <property type="entry name" value="SnoaL_2"/>
    <property type="match status" value="1"/>
</dbReference>
<accession>A0A2T4UG81</accession>
<dbReference type="OrthoDB" id="8684708at2"/>
<dbReference type="InterPro" id="IPR032710">
    <property type="entry name" value="NTF2-like_dom_sf"/>
</dbReference>
<name>A0A2T4UG81_9ACTN</name>
<feature type="domain" description="SnoaL-like" evidence="1">
    <location>
        <begin position="12"/>
        <end position="84"/>
    </location>
</feature>
<comment type="caution">
    <text evidence="2">The sequence shown here is derived from an EMBL/GenBank/DDBJ whole genome shotgun (WGS) entry which is preliminary data.</text>
</comment>
<sequence length="107" mass="11445">MTEIDLPRPIAAFIVTNNAHDGDALLALFAPGATVADDGRTHGTEDEIRAWIKSHLTDPNIVITPKSYDGHRLVASGDGDFPGGPLDFAFDFETQDDAIVSLSIEPV</sequence>
<evidence type="ECO:0000313" key="3">
    <source>
        <dbReference type="Proteomes" id="UP000240739"/>
    </source>
</evidence>
<protein>
    <submittedName>
        <fullName evidence="2">Polyketide cyclase</fullName>
    </submittedName>
</protein>
<proteinExistence type="predicted"/>
<keyword evidence="3" id="KW-1185">Reference proteome</keyword>
<dbReference type="Proteomes" id="UP000240739">
    <property type="component" value="Unassembled WGS sequence"/>
</dbReference>
<gene>
    <name evidence="2" type="ORF">C7Y72_00300</name>
</gene>
<reference evidence="2 3" key="1">
    <citation type="submission" date="2018-03" db="EMBL/GenBank/DDBJ databases">
        <title>Aquarubrobacter algicola gen. nov., sp. nov., a novel actinobacterium isolated from shallow eutrophic lake during the end of cyanobacterial harmful algal blooms.</title>
        <authorList>
            <person name="Chun S.J."/>
        </authorList>
    </citation>
    <scope>NUCLEOTIDE SEQUENCE [LARGE SCALE GENOMIC DNA]</scope>
    <source>
        <strain evidence="2 3">Seoho-28</strain>
    </source>
</reference>
<dbReference type="InterPro" id="IPR037401">
    <property type="entry name" value="SnoaL-like"/>
</dbReference>
<dbReference type="SUPFAM" id="SSF54427">
    <property type="entry name" value="NTF2-like"/>
    <property type="match status" value="1"/>
</dbReference>
<dbReference type="Gene3D" id="3.10.450.50">
    <property type="match status" value="1"/>
</dbReference>
<dbReference type="AlphaFoldDB" id="A0A2T4UG81"/>
<dbReference type="RefSeq" id="WP_107566637.1">
    <property type="nucleotide sequence ID" value="NZ_PYYB01000001.1"/>
</dbReference>
<evidence type="ECO:0000313" key="2">
    <source>
        <dbReference type="EMBL" id="PTL58199.1"/>
    </source>
</evidence>
<evidence type="ECO:0000259" key="1">
    <source>
        <dbReference type="Pfam" id="PF12680"/>
    </source>
</evidence>
<organism evidence="2 3">
    <name type="scientific">Paraconexibacter algicola</name>
    <dbReference type="NCBI Taxonomy" id="2133960"/>
    <lineage>
        <taxon>Bacteria</taxon>
        <taxon>Bacillati</taxon>
        <taxon>Actinomycetota</taxon>
        <taxon>Thermoleophilia</taxon>
        <taxon>Solirubrobacterales</taxon>
        <taxon>Paraconexibacteraceae</taxon>
        <taxon>Paraconexibacter</taxon>
    </lineage>
</organism>
<dbReference type="EMBL" id="PYYB01000001">
    <property type="protein sequence ID" value="PTL58199.1"/>
    <property type="molecule type" value="Genomic_DNA"/>
</dbReference>